<feature type="domain" description="Peptidase S9 prolyl oligopeptidase catalytic" evidence="1">
    <location>
        <begin position="516"/>
        <end position="723"/>
    </location>
</feature>
<evidence type="ECO:0000313" key="3">
    <source>
        <dbReference type="Proteomes" id="UP001432027"/>
    </source>
</evidence>
<evidence type="ECO:0000259" key="1">
    <source>
        <dbReference type="Pfam" id="PF00326"/>
    </source>
</evidence>
<reference evidence="2" key="1">
    <citation type="submission" date="2023-10" db="EMBL/GenBank/DDBJ databases">
        <title>Genome assembly of Pristionchus species.</title>
        <authorList>
            <person name="Yoshida K."/>
            <person name="Sommer R.J."/>
        </authorList>
    </citation>
    <scope>NUCLEOTIDE SEQUENCE</scope>
    <source>
        <strain evidence="2">RS0144</strain>
    </source>
</reference>
<dbReference type="Gene3D" id="3.40.50.1820">
    <property type="entry name" value="alpha/beta hydrolase"/>
    <property type="match status" value="1"/>
</dbReference>
<dbReference type="Proteomes" id="UP001432027">
    <property type="component" value="Unassembled WGS sequence"/>
</dbReference>
<dbReference type="GO" id="GO:0008236">
    <property type="term" value="F:serine-type peptidase activity"/>
    <property type="evidence" value="ECO:0007669"/>
    <property type="project" value="InterPro"/>
</dbReference>
<name>A0AAV5T5T2_9BILA</name>
<dbReference type="Pfam" id="PF00326">
    <property type="entry name" value="Peptidase_S9"/>
    <property type="match status" value="1"/>
</dbReference>
<dbReference type="EMBL" id="BTSX01000003">
    <property type="protein sequence ID" value="GMS90886.1"/>
    <property type="molecule type" value="Genomic_DNA"/>
</dbReference>
<evidence type="ECO:0000313" key="2">
    <source>
        <dbReference type="EMBL" id="GMS90886.1"/>
    </source>
</evidence>
<dbReference type="InterPro" id="IPR029058">
    <property type="entry name" value="AB_hydrolase_fold"/>
</dbReference>
<accession>A0AAV5T5T2</accession>
<comment type="caution">
    <text evidence="2">The sequence shown here is derived from an EMBL/GenBank/DDBJ whole genome shotgun (WGS) entry which is preliminary data.</text>
</comment>
<proteinExistence type="predicted"/>
<dbReference type="PANTHER" id="PTHR43056:SF5">
    <property type="entry name" value="PEPTIDASE S9 PROLYL OLIGOPEPTIDASE CATALYTIC DOMAIN-CONTAINING PROTEIN"/>
    <property type="match status" value="1"/>
</dbReference>
<dbReference type="SUPFAM" id="SSF82171">
    <property type="entry name" value="DPP6 N-terminal domain-like"/>
    <property type="match status" value="1"/>
</dbReference>
<gene>
    <name evidence="2" type="ORF">PENTCL1PPCAC_13061</name>
</gene>
<keyword evidence="3" id="KW-1185">Reference proteome</keyword>
<dbReference type="PANTHER" id="PTHR43056">
    <property type="entry name" value="PEPTIDASE S9 PROLYL OLIGOPEPTIDASE"/>
    <property type="match status" value="1"/>
</dbReference>
<sequence length="744" mass="81820">QILRRLLQSIVVTTRGITYTTRAMTQRTVAEYGSWTSNLTPEAFGQGNCGKIGELRVHKDTVFWIEANITTGKKELYATADGRPETTRRWADGLSVQNGVHEYGGGSYIVLPSTGAIVFSTVDGVWVQKSPEQEPLKVIDSEKKTRRFADFEALPVGEGEKGEALPCVLAVEEYHAPSEDPHAEPANRIVLLDLEAGTSSVVRSGADFYMAPRVSPCGNFVSWMEWNHNNMPWDETTIYVQELYPFLVSAPVAPASSETTAVWLKLSGVGRQINYHTPSWSVDGSGTVRFHYTSDQLRFWNVYQVTGWEVEGRALEPNAAPAAWAADAKYQGFARAGLSSPVNMLATPTDIGFPPWNFADAAYAVGRSHSIFNAQGMLYVLRDGEMEAVNKDLTQRCRVLREAQTDWNNYTHMTITDKGVAYCVGQGVKRASTLLRMDLNTDPATISTVRHSRDPSSLEQFDLSIGRRIHWEMEGVPIYGVYYAPLNRHFLAPDGTLPPMVVMGHPGPTLPTSESLDLKKQFLTSRGFAVFDVCYRGSSGGGSVLRNALYSRWGLADRDDLIAGAALVCKQGLADPKRVCVWGSSATGFTALSCAIAAPDVFSAAVSIYGVADLMGLLNDTHKFEKGYNQSLVGRLPEAAEEFRRRSPASHINAMRTPTVFLHGMEDTVVPVQQSVDMFKALRDRGVTAGLMLFEGEGHGFRAASAVKESTEAAYFFLCKVLGIDPSIQSKLEIVNLREHKNKQ</sequence>
<feature type="non-terminal residue" evidence="2">
    <location>
        <position position="1"/>
    </location>
</feature>
<dbReference type="AlphaFoldDB" id="A0AAV5T5T2"/>
<dbReference type="InterPro" id="IPR050585">
    <property type="entry name" value="Xaa-Pro_dipeptidyl-ppase/CocE"/>
</dbReference>
<dbReference type="GO" id="GO:0006508">
    <property type="term" value="P:proteolysis"/>
    <property type="evidence" value="ECO:0007669"/>
    <property type="project" value="InterPro"/>
</dbReference>
<organism evidence="2 3">
    <name type="scientific">Pristionchus entomophagus</name>
    <dbReference type="NCBI Taxonomy" id="358040"/>
    <lineage>
        <taxon>Eukaryota</taxon>
        <taxon>Metazoa</taxon>
        <taxon>Ecdysozoa</taxon>
        <taxon>Nematoda</taxon>
        <taxon>Chromadorea</taxon>
        <taxon>Rhabditida</taxon>
        <taxon>Rhabditina</taxon>
        <taxon>Diplogasteromorpha</taxon>
        <taxon>Diplogasteroidea</taxon>
        <taxon>Neodiplogasteridae</taxon>
        <taxon>Pristionchus</taxon>
    </lineage>
</organism>
<dbReference type="SUPFAM" id="SSF53474">
    <property type="entry name" value="alpha/beta-Hydrolases"/>
    <property type="match status" value="1"/>
</dbReference>
<protein>
    <recommendedName>
        <fullName evidence="1">Peptidase S9 prolyl oligopeptidase catalytic domain-containing protein</fullName>
    </recommendedName>
</protein>
<dbReference type="InterPro" id="IPR001375">
    <property type="entry name" value="Peptidase_S9_cat"/>
</dbReference>